<comment type="similarity">
    <text evidence="2 8">Belongs to the Fmt family.</text>
</comment>
<evidence type="ECO:0000313" key="11">
    <source>
        <dbReference type="EMBL" id="SUB86953.1"/>
    </source>
</evidence>
<accession>A0A379E2L4</accession>
<sequence>MKKENIRIVFMGTPEFAVETLKALVECGYNVVAVVTRPDKPVGRHQDRLQPSAVKLYAVEKGLPVLQPEKMKDPAFVEQLCSFKADLQVVVAFRMLPEVIWSMPPLGTFNVHAALLPQYRGAAPINWAVINGETETGVTTFFLDKDIDTGRIILQKPFEIPDTADVEYVYDGLMRLGAEIALETISLIASKLPEENLESMDFGHILDEISTPQMFLGSELHSAPKIFKETCEICWNQNSRNIYDFVRGLSPYPGSWSKLHIIEGEVDKPLVLKIFKVSKTNRPCMGRCGTFVVEKTRLYVNTADFLLELLDVQLSGKKRMDVCSFLNGFKEINKYRF</sequence>
<evidence type="ECO:0000256" key="2">
    <source>
        <dbReference type="ARBA" id="ARBA00010699"/>
    </source>
</evidence>
<dbReference type="InterPro" id="IPR005794">
    <property type="entry name" value="Fmt"/>
</dbReference>
<dbReference type="InterPro" id="IPR036477">
    <property type="entry name" value="Formyl_transf_N_sf"/>
</dbReference>
<dbReference type="PANTHER" id="PTHR11138:SF5">
    <property type="entry name" value="METHIONYL-TRNA FORMYLTRANSFERASE, MITOCHONDRIAL"/>
    <property type="match status" value="1"/>
</dbReference>
<evidence type="ECO:0000313" key="12">
    <source>
        <dbReference type="Proteomes" id="UP000255469"/>
    </source>
</evidence>
<evidence type="ECO:0000256" key="8">
    <source>
        <dbReference type="HAMAP-Rule" id="MF_00182"/>
    </source>
</evidence>
<evidence type="ECO:0000256" key="6">
    <source>
        <dbReference type="ARBA" id="ARBA00022917"/>
    </source>
</evidence>
<dbReference type="NCBIfam" id="TIGR00460">
    <property type="entry name" value="fmt"/>
    <property type="match status" value="1"/>
</dbReference>
<name>A0A379E2L4_9BACT</name>
<dbReference type="Gene3D" id="3.10.25.10">
    <property type="entry name" value="Formyl transferase, C-terminal domain"/>
    <property type="match status" value="1"/>
</dbReference>
<feature type="domain" description="Formyl transferase N-terminal" evidence="9">
    <location>
        <begin position="7"/>
        <end position="182"/>
    </location>
</feature>
<dbReference type="InterPro" id="IPR037022">
    <property type="entry name" value="Formyl_trans_C_sf"/>
</dbReference>
<keyword evidence="5 8" id="KW-0808">Transferase</keyword>
<dbReference type="InterPro" id="IPR002376">
    <property type="entry name" value="Formyl_transf_N"/>
</dbReference>
<reference evidence="11 12" key="1">
    <citation type="submission" date="2018-06" db="EMBL/GenBank/DDBJ databases">
        <authorList>
            <consortium name="Pathogen Informatics"/>
            <person name="Doyle S."/>
        </authorList>
    </citation>
    <scope>NUCLEOTIDE SEQUENCE [LARGE SCALE GENOMIC DNA]</scope>
    <source>
        <strain evidence="11 12">NCTC13067</strain>
    </source>
</reference>
<dbReference type="CDD" id="cd08704">
    <property type="entry name" value="Met_tRNA_FMT_C"/>
    <property type="match status" value="1"/>
</dbReference>
<dbReference type="PANTHER" id="PTHR11138">
    <property type="entry name" value="METHIONYL-TRNA FORMYLTRANSFERASE"/>
    <property type="match status" value="1"/>
</dbReference>
<dbReference type="CDD" id="cd08646">
    <property type="entry name" value="FMT_core_Met-tRNA-FMT_N"/>
    <property type="match status" value="1"/>
</dbReference>
<dbReference type="HAMAP" id="MF_00182">
    <property type="entry name" value="Formyl_trans"/>
    <property type="match status" value="1"/>
</dbReference>
<evidence type="ECO:0000256" key="1">
    <source>
        <dbReference type="ARBA" id="ARBA00002606"/>
    </source>
</evidence>
<dbReference type="GO" id="GO:0004479">
    <property type="term" value="F:methionyl-tRNA formyltransferase activity"/>
    <property type="evidence" value="ECO:0007669"/>
    <property type="project" value="UniProtKB-UniRule"/>
</dbReference>
<dbReference type="InterPro" id="IPR005793">
    <property type="entry name" value="Formyl_trans_C"/>
</dbReference>
<evidence type="ECO:0000256" key="5">
    <source>
        <dbReference type="ARBA" id="ARBA00022679"/>
    </source>
</evidence>
<evidence type="ECO:0000256" key="4">
    <source>
        <dbReference type="ARBA" id="ARBA00016014"/>
    </source>
</evidence>
<dbReference type="AlphaFoldDB" id="A0A379E2L4"/>
<dbReference type="InterPro" id="IPR011034">
    <property type="entry name" value="Formyl_transferase-like_C_sf"/>
</dbReference>
<dbReference type="GO" id="GO:0005829">
    <property type="term" value="C:cytosol"/>
    <property type="evidence" value="ECO:0007669"/>
    <property type="project" value="TreeGrafter"/>
</dbReference>
<organism evidence="11 12">
    <name type="scientific">Prevotella denticola</name>
    <dbReference type="NCBI Taxonomy" id="28129"/>
    <lineage>
        <taxon>Bacteria</taxon>
        <taxon>Pseudomonadati</taxon>
        <taxon>Bacteroidota</taxon>
        <taxon>Bacteroidia</taxon>
        <taxon>Bacteroidales</taxon>
        <taxon>Prevotellaceae</taxon>
        <taxon>Prevotella</taxon>
    </lineage>
</organism>
<dbReference type="InterPro" id="IPR041711">
    <property type="entry name" value="Met-tRNA-FMT_N"/>
</dbReference>
<dbReference type="Gene3D" id="3.40.50.170">
    <property type="entry name" value="Formyl transferase, N-terminal domain"/>
    <property type="match status" value="1"/>
</dbReference>
<dbReference type="InterPro" id="IPR044135">
    <property type="entry name" value="Met-tRNA-FMT_C"/>
</dbReference>
<evidence type="ECO:0000256" key="7">
    <source>
        <dbReference type="ARBA" id="ARBA00048558"/>
    </source>
</evidence>
<dbReference type="Pfam" id="PF00551">
    <property type="entry name" value="Formyl_trans_N"/>
    <property type="match status" value="1"/>
</dbReference>
<comment type="function">
    <text evidence="1 8">Attaches a formyl group to the free amino group of methionyl-tRNA(fMet). The formyl group appears to play a dual role in the initiator identity of N-formylmethionyl-tRNA by promoting its recognition by IF2 and preventing the misappropriation of this tRNA by the elongation apparatus.</text>
</comment>
<dbReference type="RefSeq" id="WP_025067634.1">
    <property type="nucleotide sequence ID" value="NZ_CAUVPN010000006.1"/>
</dbReference>
<feature type="domain" description="Formyl transferase C-terminal" evidence="10">
    <location>
        <begin position="225"/>
        <end position="329"/>
    </location>
</feature>
<dbReference type="EC" id="2.1.2.9" evidence="3 8"/>
<dbReference type="EMBL" id="UGTM01000001">
    <property type="protein sequence ID" value="SUB86953.1"/>
    <property type="molecule type" value="Genomic_DNA"/>
</dbReference>
<evidence type="ECO:0000259" key="9">
    <source>
        <dbReference type="Pfam" id="PF00551"/>
    </source>
</evidence>
<dbReference type="Proteomes" id="UP000255469">
    <property type="component" value="Unassembled WGS sequence"/>
</dbReference>
<protein>
    <recommendedName>
        <fullName evidence="4 8">Methionyl-tRNA formyltransferase</fullName>
        <ecNumber evidence="3 8">2.1.2.9</ecNumber>
    </recommendedName>
</protein>
<keyword evidence="6 8" id="KW-0648">Protein biosynthesis</keyword>
<dbReference type="Pfam" id="PF02911">
    <property type="entry name" value="Formyl_trans_C"/>
    <property type="match status" value="1"/>
</dbReference>
<dbReference type="SUPFAM" id="SSF50486">
    <property type="entry name" value="FMT C-terminal domain-like"/>
    <property type="match status" value="1"/>
</dbReference>
<comment type="catalytic activity">
    <reaction evidence="7 8">
        <text>L-methionyl-tRNA(fMet) + (6R)-10-formyltetrahydrofolate = N-formyl-L-methionyl-tRNA(fMet) + (6S)-5,6,7,8-tetrahydrofolate + H(+)</text>
        <dbReference type="Rhea" id="RHEA:24380"/>
        <dbReference type="Rhea" id="RHEA-COMP:9952"/>
        <dbReference type="Rhea" id="RHEA-COMP:9953"/>
        <dbReference type="ChEBI" id="CHEBI:15378"/>
        <dbReference type="ChEBI" id="CHEBI:57453"/>
        <dbReference type="ChEBI" id="CHEBI:78530"/>
        <dbReference type="ChEBI" id="CHEBI:78844"/>
        <dbReference type="ChEBI" id="CHEBI:195366"/>
        <dbReference type="EC" id="2.1.2.9"/>
    </reaction>
</comment>
<evidence type="ECO:0000259" key="10">
    <source>
        <dbReference type="Pfam" id="PF02911"/>
    </source>
</evidence>
<comment type="caution">
    <text evidence="8">Lacks conserved residue(s) required for the propagation of feature annotation.</text>
</comment>
<gene>
    <name evidence="8 11" type="primary">fmt</name>
    <name evidence="11" type="ORF">NCTC13067_00608</name>
</gene>
<proteinExistence type="inferred from homology"/>
<evidence type="ECO:0000256" key="3">
    <source>
        <dbReference type="ARBA" id="ARBA00012261"/>
    </source>
</evidence>
<dbReference type="SUPFAM" id="SSF53328">
    <property type="entry name" value="Formyltransferase"/>
    <property type="match status" value="1"/>
</dbReference>